<name>A0AC35TRV4_9BILA</name>
<reference evidence="2" key="1">
    <citation type="submission" date="2016-11" db="UniProtKB">
        <authorList>
            <consortium name="WormBaseParasite"/>
        </authorList>
    </citation>
    <scope>IDENTIFICATION</scope>
    <source>
        <strain evidence="2">KR3021</strain>
    </source>
</reference>
<sequence length="222" mass="24568">MSLPQLKTEKDFDDFIAANELSVVVFSASWAPQCSPLHIIIGELAQSSEAAFAGAFLDAESVATVSMRFDIKAAPTTIMFANGKETGRVNGFEPSEVRNSIAKLVAGGNAAVEPESKKESESLNSRIEKLLKKSRLVLFMKGNREQPKCGFSRQIIELLNNLGCEYWTFDILQDEEIRQGLKEYSDWPTYPQLYLDAELLGGLDVVKDELADPSFVEKLPKA</sequence>
<protein>
    <submittedName>
        <fullName evidence="2">Thioredoxin domain-containing protein</fullName>
    </submittedName>
</protein>
<proteinExistence type="predicted"/>
<evidence type="ECO:0000313" key="2">
    <source>
        <dbReference type="WBParaSite" id="RSKR_0000372000.1"/>
    </source>
</evidence>
<evidence type="ECO:0000313" key="1">
    <source>
        <dbReference type="Proteomes" id="UP000095286"/>
    </source>
</evidence>
<organism evidence="1 2">
    <name type="scientific">Rhabditophanes sp. KR3021</name>
    <dbReference type="NCBI Taxonomy" id="114890"/>
    <lineage>
        <taxon>Eukaryota</taxon>
        <taxon>Metazoa</taxon>
        <taxon>Ecdysozoa</taxon>
        <taxon>Nematoda</taxon>
        <taxon>Chromadorea</taxon>
        <taxon>Rhabditida</taxon>
        <taxon>Tylenchina</taxon>
        <taxon>Panagrolaimomorpha</taxon>
        <taxon>Strongyloidoidea</taxon>
        <taxon>Alloionematidae</taxon>
        <taxon>Rhabditophanes</taxon>
    </lineage>
</organism>
<accession>A0AC35TRV4</accession>
<dbReference type="WBParaSite" id="RSKR_0000372000.1">
    <property type="protein sequence ID" value="RSKR_0000372000.1"/>
    <property type="gene ID" value="RSKR_0000372000"/>
</dbReference>
<dbReference type="Proteomes" id="UP000095286">
    <property type="component" value="Unplaced"/>
</dbReference>